<dbReference type="AlphaFoldDB" id="A0A4S2MVZ4"/>
<gene>
    <name evidence="4" type="ORF">EX30DRAFT_50565</name>
</gene>
<feature type="signal peptide" evidence="3">
    <location>
        <begin position="1"/>
        <end position="24"/>
    </location>
</feature>
<keyword evidence="2" id="KW-0472">Membrane</keyword>
<evidence type="ECO:0000256" key="2">
    <source>
        <dbReference type="SAM" id="Phobius"/>
    </source>
</evidence>
<evidence type="ECO:0000256" key="3">
    <source>
        <dbReference type="SAM" id="SignalP"/>
    </source>
</evidence>
<dbReference type="Proteomes" id="UP000298138">
    <property type="component" value="Unassembled WGS sequence"/>
</dbReference>
<proteinExistence type="predicted"/>
<dbReference type="EMBL" id="ML220123">
    <property type="protein sequence ID" value="TGZ80757.1"/>
    <property type="molecule type" value="Genomic_DNA"/>
</dbReference>
<name>A0A4S2MVZ4_9PEZI</name>
<feature type="transmembrane region" description="Helical" evidence="2">
    <location>
        <begin position="366"/>
        <end position="385"/>
    </location>
</feature>
<evidence type="ECO:0000313" key="4">
    <source>
        <dbReference type="EMBL" id="TGZ80757.1"/>
    </source>
</evidence>
<keyword evidence="2" id="KW-1133">Transmembrane helix</keyword>
<accession>A0A4S2MVZ4</accession>
<feature type="transmembrane region" description="Helical" evidence="2">
    <location>
        <begin position="204"/>
        <end position="227"/>
    </location>
</feature>
<organism evidence="4 5">
    <name type="scientific">Ascodesmis nigricans</name>
    <dbReference type="NCBI Taxonomy" id="341454"/>
    <lineage>
        <taxon>Eukaryota</taxon>
        <taxon>Fungi</taxon>
        <taxon>Dikarya</taxon>
        <taxon>Ascomycota</taxon>
        <taxon>Pezizomycotina</taxon>
        <taxon>Pezizomycetes</taxon>
        <taxon>Pezizales</taxon>
        <taxon>Ascodesmidaceae</taxon>
        <taxon>Ascodesmis</taxon>
    </lineage>
</organism>
<dbReference type="OrthoDB" id="194358at2759"/>
<feature type="region of interest" description="Disordered" evidence="1">
    <location>
        <begin position="662"/>
        <end position="723"/>
    </location>
</feature>
<keyword evidence="2" id="KW-0812">Transmembrane</keyword>
<protein>
    <submittedName>
        <fullName evidence="4">Uncharacterized protein</fullName>
    </submittedName>
</protein>
<feature type="transmembrane region" description="Helical" evidence="2">
    <location>
        <begin position="391"/>
        <end position="411"/>
    </location>
</feature>
<feature type="transmembrane region" description="Helical" evidence="2">
    <location>
        <begin position="247"/>
        <end position="268"/>
    </location>
</feature>
<feature type="chain" id="PRO_5020700360" evidence="3">
    <location>
        <begin position="25"/>
        <end position="723"/>
    </location>
</feature>
<feature type="transmembrane region" description="Helical" evidence="2">
    <location>
        <begin position="59"/>
        <end position="80"/>
    </location>
</feature>
<reference evidence="4 5" key="1">
    <citation type="submission" date="2019-04" db="EMBL/GenBank/DDBJ databases">
        <title>Comparative genomics and transcriptomics to analyze fruiting body development in filamentous ascomycetes.</title>
        <authorList>
            <consortium name="DOE Joint Genome Institute"/>
            <person name="Lutkenhaus R."/>
            <person name="Traeger S."/>
            <person name="Breuer J."/>
            <person name="Kuo A."/>
            <person name="Lipzen A."/>
            <person name="Pangilinan J."/>
            <person name="Dilworth D."/>
            <person name="Sandor L."/>
            <person name="Poggeler S."/>
            <person name="Barry K."/>
            <person name="Grigoriev I.V."/>
            <person name="Nowrousian M."/>
        </authorList>
    </citation>
    <scope>NUCLEOTIDE SEQUENCE [LARGE SCALE GENOMIC DNA]</scope>
    <source>
        <strain evidence="4 5">CBS 389.68</strain>
    </source>
</reference>
<feature type="compositionally biased region" description="Basic and acidic residues" evidence="1">
    <location>
        <begin position="713"/>
        <end position="723"/>
    </location>
</feature>
<evidence type="ECO:0000256" key="1">
    <source>
        <dbReference type="SAM" id="MobiDB-lite"/>
    </source>
</evidence>
<keyword evidence="3" id="KW-0732">Signal</keyword>
<evidence type="ECO:0000313" key="5">
    <source>
        <dbReference type="Proteomes" id="UP000298138"/>
    </source>
</evidence>
<keyword evidence="5" id="KW-1185">Reference proteome</keyword>
<dbReference type="InParanoid" id="A0A4S2MVZ4"/>
<sequence length="723" mass="80976">MKATFAILFALAIGWPLLRQPATAAMTFRTTCFPTLRPLFGEQFAKQFMSESMFWLDHIIFAMAPLGILTAIVSAIRVGGPPWLRAVIGRARENRATVEMELMSSTSHEVCELWNGQGVVRAMGKPKVQQIIYLDDHKDLITFGLHTLTSDPQLFTPQRHKCFRAARHDARDQEDCPPEVPSSEAELAPNISLNLHGGSQIHDLYAGAIFGVVLQVGMLIFCGFTVYHTSFRERFRKDGHHVQQYGFPIMLSGTVLLAIGMIVCSWVVEQSTWEEKYLLNLKKEGGSSDPPKPETKFRVLWLQKSHTVSDQVFDSYVLFRKSGDGPRDYILTSKRDKKAAPSTNEKDSPEKWKTWIQKIAADQTEFRTILGVLFGLFGFILQFQGLRAMNWSASIAQLVCIFLMTIWRAWVRRGLIAVPVHARVPEEHEMDWLALRIAETQNLAPSEIQNQAPAFWPERDIDVKSDFRDGLKNGLIWKVFTSDKNFARAGKWANEPAKDANSQGLSSGSELNLAQRALDIRKRLGDLTNWTGPTFMLAVAVARSVEAVMNSGVVRVGVGNFTWPLDIQVNPDTRLGVQLSVEYREGRWEMVSSQVDAALSLWLYHIRHADCNTSHSGSPRDRLPKDKGLMQKVGRVMGSRASHAAERDNGWWIGNLENYSTSHDKDDGKHPQSSKPFGPIGFVGIMPESVENESASMATQTDDEGTKNPASGRSDEKNHGNLA</sequence>